<dbReference type="InParanoid" id="A0A251U9H6"/>
<dbReference type="PROSITE" id="PS50007">
    <property type="entry name" value="PIPLC_X_DOMAIN"/>
    <property type="match status" value="1"/>
</dbReference>
<dbReference type="EMBL" id="MNCJ02000322">
    <property type="protein sequence ID" value="KAF5798907.1"/>
    <property type="molecule type" value="Genomic_DNA"/>
</dbReference>
<reference evidence="3" key="3">
    <citation type="submission" date="2020-06" db="EMBL/GenBank/DDBJ databases">
        <title>Helianthus annuus Genome sequencing and assembly Release 2.</title>
        <authorList>
            <person name="Gouzy J."/>
            <person name="Langlade N."/>
            <person name="Munos S."/>
        </authorList>
    </citation>
    <scope>NUCLEOTIDE SEQUENCE</scope>
    <source>
        <tissue evidence="3">Leaves</tissue>
    </source>
</reference>
<feature type="signal peptide" evidence="2">
    <location>
        <begin position="1"/>
        <end position="24"/>
    </location>
</feature>
<dbReference type="FunCoup" id="A0A251U9H6">
    <property type="interactions" value="649"/>
</dbReference>
<name>A0A251U9H6_HELAN</name>
<dbReference type="CDD" id="cd08588">
    <property type="entry name" value="PI-PLCc_At5g67130_like"/>
    <property type="match status" value="1"/>
</dbReference>
<evidence type="ECO:0000256" key="2">
    <source>
        <dbReference type="SAM" id="SignalP"/>
    </source>
</evidence>
<reference evidence="3 5" key="1">
    <citation type="journal article" date="2017" name="Nature">
        <title>The sunflower genome provides insights into oil metabolism, flowering and Asterid evolution.</title>
        <authorList>
            <person name="Badouin H."/>
            <person name="Gouzy J."/>
            <person name="Grassa C.J."/>
            <person name="Murat F."/>
            <person name="Staton S.E."/>
            <person name="Cottret L."/>
            <person name="Lelandais-Briere C."/>
            <person name="Owens G.L."/>
            <person name="Carrere S."/>
            <person name="Mayjonade B."/>
            <person name="Legrand L."/>
            <person name="Gill N."/>
            <person name="Kane N.C."/>
            <person name="Bowers J.E."/>
            <person name="Hubner S."/>
            <person name="Bellec A."/>
            <person name="Berard A."/>
            <person name="Berges H."/>
            <person name="Blanchet N."/>
            <person name="Boniface M.C."/>
            <person name="Brunel D."/>
            <person name="Catrice O."/>
            <person name="Chaidir N."/>
            <person name="Claudel C."/>
            <person name="Donnadieu C."/>
            <person name="Faraut T."/>
            <person name="Fievet G."/>
            <person name="Helmstetter N."/>
            <person name="King M."/>
            <person name="Knapp S.J."/>
            <person name="Lai Z."/>
            <person name="Le Paslier M.C."/>
            <person name="Lippi Y."/>
            <person name="Lorenzon L."/>
            <person name="Mandel J.R."/>
            <person name="Marage G."/>
            <person name="Marchand G."/>
            <person name="Marquand E."/>
            <person name="Bret-Mestries E."/>
            <person name="Morien E."/>
            <person name="Nambeesan S."/>
            <person name="Nguyen T."/>
            <person name="Pegot-Espagnet P."/>
            <person name="Pouilly N."/>
            <person name="Raftis F."/>
            <person name="Sallet E."/>
            <person name="Schiex T."/>
            <person name="Thomas J."/>
            <person name="Vandecasteele C."/>
            <person name="Vares D."/>
            <person name="Vear F."/>
            <person name="Vautrin S."/>
            <person name="Crespi M."/>
            <person name="Mangin B."/>
            <person name="Burke J.M."/>
            <person name="Salse J."/>
            <person name="Munos S."/>
            <person name="Vincourt P."/>
            <person name="Rieseberg L.H."/>
            <person name="Langlade N.B."/>
        </authorList>
    </citation>
    <scope>NUCLEOTIDE SEQUENCE [LARGE SCALE GENOMIC DNA]</scope>
    <source>
        <strain evidence="5">cv. SF193</strain>
        <tissue evidence="3">Leaves</tissue>
    </source>
</reference>
<keyword evidence="2" id="KW-0732">Signal</keyword>
<dbReference type="InterPro" id="IPR017946">
    <property type="entry name" value="PLC-like_Pdiesterase_TIM-brl"/>
</dbReference>
<dbReference type="PANTHER" id="PTHR13593:SF104">
    <property type="entry name" value="PLC-LIKE PHOSPHODIESTERASE, TIM BETA_ALPHA-BARREL DOMAIN SUPERFAMILY"/>
    <property type="match status" value="1"/>
</dbReference>
<dbReference type="OrthoDB" id="7984201at2759"/>
<dbReference type="Gene3D" id="3.20.20.190">
    <property type="entry name" value="Phosphatidylinositol (PI) phosphodiesterase"/>
    <property type="match status" value="1"/>
</dbReference>
<dbReference type="GO" id="GO:0006629">
    <property type="term" value="P:lipid metabolic process"/>
    <property type="evidence" value="ECO:0007669"/>
    <property type="project" value="InterPro"/>
</dbReference>
<evidence type="ECO:0000256" key="1">
    <source>
        <dbReference type="SAM" id="MobiDB-lite"/>
    </source>
</evidence>
<accession>A0A251U9H6</accession>
<gene>
    <name evidence="4" type="ORF">HannXRQ_Chr07g0188021</name>
    <name evidence="3" type="ORF">HanXRQr2_Chr07g0298471</name>
</gene>
<evidence type="ECO:0000313" key="4">
    <source>
        <dbReference type="EMBL" id="OTG19988.1"/>
    </source>
</evidence>
<dbReference type="Pfam" id="PF26178">
    <property type="entry name" value="PI-PLC_cat"/>
    <property type="match status" value="1"/>
</dbReference>
<evidence type="ECO:0000313" key="3">
    <source>
        <dbReference type="EMBL" id="KAF5798907.1"/>
    </source>
</evidence>
<feature type="chain" id="PRO_5012083790" evidence="2">
    <location>
        <begin position="25"/>
        <end position="417"/>
    </location>
</feature>
<feature type="region of interest" description="Disordered" evidence="1">
    <location>
        <begin position="90"/>
        <end position="109"/>
    </location>
</feature>
<protein>
    <submittedName>
        <fullName evidence="3">PLC-like phosphodiesterase, TIM beta/alpha-barrel domain superfamily</fullName>
    </submittedName>
    <submittedName>
        <fullName evidence="4">Putative PLC-like phosphodiesterases superfamily protein</fullName>
    </submittedName>
</protein>
<dbReference type="AlphaFoldDB" id="A0A251U9H6"/>
<dbReference type="OMA" id="CHNRSES"/>
<keyword evidence="5" id="KW-1185">Reference proteome</keyword>
<dbReference type="EMBL" id="CM007896">
    <property type="protein sequence ID" value="OTG19988.1"/>
    <property type="molecule type" value="Genomic_DNA"/>
</dbReference>
<dbReference type="GO" id="GO:0008081">
    <property type="term" value="F:phosphoric diester hydrolase activity"/>
    <property type="evidence" value="ECO:0000318"/>
    <property type="project" value="GO_Central"/>
</dbReference>
<reference evidence="4" key="2">
    <citation type="submission" date="2017-02" db="EMBL/GenBank/DDBJ databases">
        <title>Sunflower complete genome.</title>
        <authorList>
            <person name="Langlade N."/>
            <person name="Munos S."/>
        </authorList>
    </citation>
    <scope>NUCLEOTIDE SEQUENCE [LARGE SCALE GENOMIC DNA]</scope>
    <source>
        <tissue evidence="4">Leaves</tissue>
    </source>
</reference>
<dbReference type="Proteomes" id="UP000215914">
    <property type="component" value="Chromosome 7"/>
</dbReference>
<dbReference type="InterPro" id="IPR051057">
    <property type="entry name" value="PI-PLC_domain"/>
</dbReference>
<dbReference type="STRING" id="4232.A0A251U9H6"/>
<evidence type="ECO:0000313" key="5">
    <source>
        <dbReference type="Proteomes" id="UP000215914"/>
    </source>
</evidence>
<proteinExistence type="predicted"/>
<organism evidence="4 5">
    <name type="scientific">Helianthus annuus</name>
    <name type="common">Common sunflower</name>
    <dbReference type="NCBI Taxonomy" id="4232"/>
    <lineage>
        <taxon>Eukaryota</taxon>
        <taxon>Viridiplantae</taxon>
        <taxon>Streptophyta</taxon>
        <taxon>Embryophyta</taxon>
        <taxon>Tracheophyta</taxon>
        <taxon>Spermatophyta</taxon>
        <taxon>Magnoliopsida</taxon>
        <taxon>eudicotyledons</taxon>
        <taxon>Gunneridae</taxon>
        <taxon>Pentapetalae</taxon>
        <taxon>asterids</taxon>
        <taxon>campanulids</taxon>
        <taxon>Asterales</taxon>
        <taxon>Asteraceae</taxon>
        <taxon>Asteroideae</taxon>
        <taxon>Heliantheae alliance</taxon>
        <taxon>Heliantheae</taxon>
        <taxon>Helianthus</taxon>
    </lineage>
</organism>
<sequence>MPHFILIITILSISILSIFQPSSSLKIGETCSMDGNQCDAGLRCGTCPASGNTRPRCTRIQPISPTSKVNGLPFNRYSWLTTHNSYALSGSKSPSGSPVLGPANQEDDVSSQLRNGVRGLMLDMYDFNNDIWMCHSFGGRCYNITAYQPAINVLREVQKFLEANPREIVTLFIEDYVTSPDGLNKVFSASGLTRYMFPVSQMPKDGGDWPTITDMVLQNQRLVVFTSKSAREASEGIAYEWSFVVETQYGTEGQVAGSCHNRSESLAMNTTSRSLVLQNYFSTNPNVTGACIDNSGSLISMMKTCQQAAGGRWPNFIAVDFYQRSDGGGAPEAVDVANGYLTCGCPNIAYCRMNAPFGTCDIPVLSPPPPAQVQTSPDSPDGSFGGFGGFGFATHASAQPRWFYLAILTTLIMLLVM</sequence>
<dbReference type="Gramene" id="mRNA:HanXRQr2_Chr07g0298471">
    <property type="protein sequence ID" value="mRNA:HanXRQr2_Chr07g0298471"/>
    <property type="gene ID" value="HanXRQr2_Chr07g0298471"/>
</dbReference>
<dbReference type="PANTHER" id="PTHR13593">
    <property type="match status" value="1"/>
</dbReference>
<dbReference type="SUPFAM" id="SSF51695">
    <property type="entry name" value="PLC-like phosphodiesterases"/>
    <property type="match status" value="1"/>
</dbReference>